<dbReference type="SUPFAM" id="SSF46565">
    <property type="entry name" value="Chaperone J-domain"/>
    <property type="match status" value="1"/>
</dbReference>
<sequence>MNANLRDALKTLKQAQASRDAGDYAKAREFCDKSIASFSTPEALKLRETINVLDPQAKTTHPLQNVQFIRRSTSETNEVIADSKSAPDPTESSGEDAVLHAQKEVVKRVLSCKGSSYYDVLSVGKDATAVEIKISYRKLATQLNPAHNKAPGASEAFSCKWHGFRNILARFFIVFL</sequence>
<reference evidence="3 4" key="1">
    <citation type="submission" date="2015-04" db="EMBL/GenBank/DDBJ databases">
        <title>Complete genome sequence of Schizopora paradoxa KUC8140, a cosmopolitan wood degrader in East Asia.</title>
        <authorList>
            <consortium name="DOE Joint Genome Institute"/>
            <person name="Min B."/>
            <person name="Park H."/>
            <person name="Jang Y."/>
            <person name="Kim J.-J."/>
            <person name="Kim K.H."/>
            <person name="Pangilinan J."/>
            <person name="Lipzen A."/>
            <person name="Riley R."/>
            <person name="Grigoriev I.V."/>
            <person name="Spatafora J.W."/>
            <person name="Choi I.-G."/>
        </authorList>
    </citation>
    <scope>NUCLEOTIDE SEQUENCE [LARGE SCALE GENOMIC DNA]</scope>
    <source>
        <strain evidence="3 4">KUC8140</strain>
    </source>
</reference>
<dbReference type="Pfam" id="PF00226">
    <property type="entry name" value="DnaJ"/>
    <property type="match status" value="1"/>
</dbReference>
<feature type="domain" description="J" evidence="2">
    <location>
        <begin position="116"/>
        <end position="158"/>
    </location>
</feature>
<dbReference type="AlphaFoldDB" id="A0A0H2RSU2"/>
<dbReference type="InterPro" id="IPR036869">
    <property type="entry name" value="J_dom_sf"/>
</dbReference>
<name>A0A0H2RSU2_9AGAM</name>
<evidence type="ECO:0000313" key="3">
    <source>
        <dbReference type="EMBL" id="KLO15070.1"/>
    </source>
</evidence>
<dbReference type="GO" id="GO:0030544">
    <property type="term" value="F:Hsp70 protein binding"/>
    <property type="evidence" value="ECO:0007669"/>
    <property type="project" value="TreeGrafter"/>
</dbReference>
<protein>
    <recommendedName>
        <fullName evidence="2">J domain-containing protein</fullName>
    </recommendedName>
</protein>
<gene>
    <name evidence="3" type="ORF">SCHPADRAFT_825427</name>
</gene>
<dbReference type="GO" id="GO:0005789">
    <property type="term" value="C:endoplasmic reticulum membrane"/>
    <property type="evidence" value="ECO:0007669"/>
    <property type="project" value="TreeGrafter"/>
</dbReference>
<dbReference type="InterPro" id="IPR001623">
    <property type="entry name" value="DnaJ_domain"/>
</dbReference>
<keyword evidence="4" id="KW-1185">Reference proteome</keyword>
<dbReference type="CDD" id="cd06257">
    <property type="entry name" value="DnaJ"/>
    <property type="match status" value="1"/>
</dbReference>
<dbReference type="STRING" id="27342.A0A0H2RSU2"/>
<dbReference type="PANTHER" id="PTHR43908">
    <property type="entry name" value="AT29763P-RELATED"/>
    <property type="match status" value="1"/>
</dbReference>
<dbReference type="GO" id="GO:0071218">
    <property type="term" value="P:cellular response to misfolded protein"/>
    <property type="evidence" value="ECO:0007669"/>
    <property type="project" value="TreeGrafter"/>
</dbReference>
<dbReference type="PANTHER" id="PTHR43908:SF3">
    <property type="entry name" value="AT29763P-RELATED"/>
    <property type="match status" value="1"/>
</dbReference>
<dbReference type="OrthoDB" id="1507364at2759"/>
<organism evidence="3 4">
    <name type="scientific">Schizopora paradoxa</name>
    <dbReference type="NCBI Taxonomy" id="27342"/>
    <lineage>
        <taxon>Eukaryota</taxon>
        <taxon>Fungi</taxon>
        <taxon>Dikarya</taxon>
        <taxon>Basidiomycota</taxon>
        <taxon>Agaricomycotina</taxon>
        <taxon>Agaricomycetes</taxon>
        <taxon>Hymenochaetales</taxon>
        <taxon>Schizoporaceae</taxon>
        <taxon>Schizopora</taxon>
    </lineage>
</organism>
<evidence type="ECO:0000313" key="4">
    <source>
        <dbReference type="Proteomes" id="UP000053477"/>
    </source>
</evidence>
<dbReference type="InParanoid" id="A0A0H2RSU2"/>
<dbReference type="Proteomes" id="UP000053477">
    <property type="component" value="Unassembled WGS sequence"/>
</dbReference>
<evidence type="ECO:0000256" key="1">
    <source>
        <dbReference type="SAM" id="MobiDB-lite"/>
    </source>
</evidence>
<evidence type="ECO:0000259" key="2">
    <source>
        <dbReference type="Pfam" id="PF00226"/>
    </source>
</evidence>
<proteinExistence type="predicted"/>
<accession>A0A0H2RSU2</accession>
<dbReference type="PRINTS" id="PR00625">
    <property type="entry name" value="JDOMAIN"/>
</dbReference>
<dbReference type="InterPro" id="IPR051100">
    <property type="entry name" value="DnaJ_subfamily_B/C"/>
</dbReference>
<dbReference type="EMBL" id="KQ085935">
    <property type="protein sequence ID" value="KLO15070.1"/>
    <property type="molecule type" value="Genomic_DNA"/>
</dbReference>
<feature type="region of interest" description="Disordered" evidence="1">
    <location>
        <begin position="74"/>
        <end position="94"/>
    </location>
</feature>
<dbReference type="Gene3D" id="1.10.287.110">
    <property type="entry name" value="DnaJ domain"/>
    <property type="match status" value="1"/>
</dbReference>